<dbReference type="Gene3D" id="3.30.450.20">
    <property type="entry name" value="PAS domain"/>
    <property type="match status" value="1"/>
</dbReference>
<keyword evidence="4" id="KW-0175">Coiled coil</keyword>
<dbReference type="CDD" id="cd00130">
    <property type="entry name" value="PAS"/>
    <property type="match status" value="1"/>
</dbReference>
<dbReference type="InterPro" id="IPR035965">
    <property type="entry name" value="PAS-like_dom_sf"/>
</dbReference>
<dbReference type="InterPro" id="IPR051310">
    <property type="entry name" value="MCP_chemotaxis"/>
</dbReference>
<evidence type="ECO:0000256" key="2">
    <source>
        <dbReference type="ARBA" id="ARBA00029447"/>
    </source>
</evidence>
<dbReference type="Pfam" id="PF08447">
    <property type="entry name" value="PAS_3"/>
    <property type="match status" value="1"/>
</dbReference>
<evidence type="ECO:0000313" key="7">
    <source>
        <dbReference type="EMBL" id="KZL89211.1"/>
    </source>
</evidence>
<dbReference type="Proteomes" id="UP000076603">
    <property type="component" value="Unassembled WGS sequence"/>
</dbReference>
<accession>A0A162QZW3</accession>
<organism evidence="7 8">
    <name type="scientific">Clostridium magnum DSM 2767</name>
    <dbReference type="NCBI Taxonomy" id="1121326"/>
    <lineage>
        <taxon>Bacteria</taxon>
        <taxon>Bacillati</taxon>
        <taxon>Bacillota</taxon>
        <taxon>Clostridia</taxon>
        <taxon>Eubacteriales</taxon>
        <taxon>Clostridiaceae</taxon>
        <taxon>Clostridium</taxon>
    </lineage>
</organism>
<feature type="domain" description="Methyl-accepting transducer" evidence="5">
    <location>
        <begin position="233"/>
        <end position="398"/>
    </location>
</feature>
<dbReference type="SUPFAM" id="SSF55785">
    <property type="entry name" value="PYP-like sensor domain (PAS domain)"/>
    <property type="match status" value="1"/>
</dbReference>
<dbReference type="SMART" id="SM00086">
    <property type="entry name" value="PAC"/>
    <property type="match status" value="1"/>
</dbReference>
<name>A0A162QZW3_9CLOT</name>
<sequence length="398" mass="44912">MIFRRRTNVKNSDSKTNNEVDGLILETRRMLELLQSGNSKTRGEIKDAKSEEVINNINKMLDIMQDSIETIDKQHEVTINTLNDNLREMQAENQKLKERLEFANKVAKIGLWEINIINGDAMNENNTVNWTSEFRNLLGFSDEDDFPNVQSSWSSRIHPDAVKLVTELYTKHVNDPSGSTPYSIPYKLRLKNGEYRWFHSEAHTIRDKAGVPIKVVGSIRDISSERIKEELENELANKITDFSQSMKELVASIESITTTAQDLAKYQADTMKVSQKMRSSTDETRKITEFIKNLSNQTNLLGLNASIEAARSGKEGLGFNVVATEIRKLSTSSSNAVGQIDNSIKDMSELIEKITINVENINDITQTQASSTEEISACVEELNIKAEDLLHLATKIVI</sequence>
<feature type="coiled-coil region" evidence="4">
    <location>
        <begin position="72"/>
        <end position="106"/>
    </location>
</feature>
<dbReference type="InterPro" id="IPR004089">
    <property type="entry name" value="MCPsignal_dom"/>
</dbReference>
<proteinExistence type="inferred from homology"/>
<dbReference type="PANTHER" id="PTHR43531:SF11">
    <property type="entry name" value="METHYL-ACCEPTING CHEMOTAXIS PROTEIN 3"/>
    <property type="match status" value="1"/>
</dbReference>
<evidence type="ECO:0000259" key="5">
    <source>
        <dbReference type="PROSITE" id="PS50111"/>
    </source>
</evidence>
<dbReference type="InterPro" id="IPR001610">
    <property type="entry name" value="PAC"/>
</dbReference>
<dbReference type="EMBL" id="LWAE01000010">
    <property type="protein sequence ID" value="KZL89211.1"/>
    <property type="molecule type" value="Genomic_DNA"/>
</dbReference>
<evidence type="ECO:0000256" key="1">
    <source>
        <dbReference type="ARBA" id="ARBA00022500"/>
    </source>
</evidence>
<dbReference type="PATRIC" id="fig|1121326.3.peg.5498"/>
<dbReference type="PROSITE" id="PS50111">
    <property type="entry name" value="CHEMOTAXIS_TRANSDUC_2"/>
    <property type="match status" value="1"/>
</dbReference>
<dbReference type="InterPro" id="IPR000014">
    <property type="entry name" value="PAS"/>
</dbReference>
<keyword evidence="1" id="KW-0145">Chemotaxis</keyword>
<evidence type="ECO:0000259" key="6">
    <source>
        <dbReference type="PROSITE" id="PS50113"/>
    </source>
</evidence>
<dbReference type="GO" id="GO:0007165">
    <property type="term" value="P:signal transduction"/>
    <property type="evidence" value="ECO:0007669"/>
    <property type="project" value="UniProtKB-KW"/>
</dbReference>
<evidence type="ECO:0000313" key="8">
    <source>
        <dbReference type="Proteomes" id="UP000076603"/>
    </source>
</evidence>
<evidence type="ECO:0000256" key="3">
    <source>
        <dbReference type="PROSITE-ProRule" id="PRU00284"/>
    </source>
</evidence>
<dbReference type="Gene3D" id="1.10.287.950">
    <property type="entry name" value="Methyl-accepting chemotaxis protein"/>
    <property type="match status" value="1"/>
</dbReference>
<dbReference type="SUPFAM" id="SSF58104">
    <property type="entry name" value="Methyl-accepting chemotaxis protein (MCP) signaling domain"/>
    <property type="match status" value="1"/>
</dbReference>
<keyword evidence="3" id="KW-0807">Transducer</keyword>
<gene>
    <name evidence="7" type="primary">yfmS_7</name>
    <name evidence="7" type="ORF">CLMAG_54290</name>
</gene>
<keyword evidence="8" id="KW-1185">Reference proteome</keyword>
<dbReference type="OrthoDB" id="3192at2"/>
<dbReference type="GO" id="GO:0006935">
    <property type="term" value="P:chemotaxis"/>
    <property type="evidence" value="ECO:0007669"/>
    <property type="project" value="UniProtKB-KW"/>
</dbReference>
<comment type="caution">
    <text evidence="7">The sequence shown here is derived from an EMBL/GenBank/DDBJ whole genome shotgun (WGS) entry which is preliminary data.</text>
</comment>
<comment type="similarity">
    <text evidence="2">Belongs to the methyl-accepting chemotaxis (MCP) protein family.</text>
</comment>
<dbReference type="GO" id="GO:0004888">
    <property type="term" value="F:transmembrane signaling receptor activity"/>
    <property type="evidence" value="ECO:0007669"/>
    <property type="project" value="TreeGrafter"/>
</dbReference>
<reference evidence="7 8" key="1">
    <citation type="submission" date="2016-04" db="EMBL/GenBank/DDBJ databases">
        <title>Genome sequence of Clostridium magnum DSM 2767.</title>
        <authorList>
            <person name="Poehlein A."/>
            <person name="Uhlig R."/>
            <person name="Fischer R."/>
            <person name="Bahl H."/>
            <person name="Daniel R."/>
        </authorList>
    </citation>
    <scope>NUCLEOTIDE SEQUENCE [LARGE SCALE GENOMIC DNA]</scope>
    <source>
        <strain evidence="7 8">DSM 2767</strain>
    </source>
</reference>
<feature type="domain" description="PAC" evidence="6">
    <location>
        <begin position="182"/>
        <end position="234"/>
    </location>
</feature>
<dbReference type="SMART" id="SM00283">
    <property type="entry name" value="MA"/>
    <property type="match status" value="1"/>
</dbReference>
<protein>
    <submittedName>
        <fullName evidence="7">Putative sensory transducer protein YfmS</fullName>
    </submittedName>
</protein>
<dbReference type="RefSeq" id="WP_066629680.1">
    <property type="nucleotide sequence ID" value="NZ_FQXL01000057.1"/>
</dbReference>
<dbReference type="GO" id="GO:0005886">
    <property type="term" value="C:plasma membrane"/>
    <property type="evidence" value="ECO:0007669"/>
    <property type="project" value="TreeGrafter"/>
</dbReference>
<dbReference type="STRING" id="1121326.CLMAG_54290"/>
<evidence type="ECO:0000256" key="4">
    <source>
        <dbReference type="SAM" id="Coils"/>
    </source>
</evidence>
<dbReference type="InterPro" id="IPR013655">
    <property type="entry name" value="PAS_fold_3"/>
</dbReference>
<dbReference type="PANTHER" id="PTHR43531">
    <property type="entry name" value="PROTEIN ICFG"/>
    <property type="match status" value="1"/>
</dbReference>
<dbReference type="Pfam" id="PF00015">
    <property type="entry name" value="MCPsignal"/>
    <property type="match status" value="1"/>
</dbReference>
<dbReference type="PROSITE" id="PS50113">
    <property type="entry name" value="PAC"/>
    <property type="match status" value="1"/>
</dbReference>
<dbReference type="InterPro" id="IPR000700">
    <property type="entry name" value="PAS-assoc_C"/>
</dbReference>
<dbReference type="AlphaFoldDB" id="A0A162QZW3"/>